<dbReference type="STRING" id="1817813.A2008_06985"/>
<dbReference type="PRINTS" id="PR00811">
    <property type="entry name" value="BCTERIALGSPD"/>
</dbReference>
<feature type="domain" description="NolW-like" evidence="7">
    <location>
        <begin position="134"/>
        <end position="198"/>
    </location>
</feature>
<comment type="caution">
    <text evidence="8">The sequence shown here is derived from an EMBL/GenBank/DDBJ whole genome shotgun (WGS) entry which is preliminary data.</text>
</comment>
<organism evidence="8 9">
    <name type="scientific">Candidatus Wallbacteria bacterium GWC2_49_35</name>
    <dbReference type="NCBI Taxonomy" id="1817813"/>
    <lineage>
        <taxon>Bacteria</taxon>
        <taxon>Candidatus Walliibacteriota</taxon>
    </lineage>
</organism>
<evidence type="ECO:0000259" key="6">
    <source>
        <dbReference type="Pfam" id="PF00263"/>
    </source>
</evidence>
<dbReference type="InterPro" id="IPR004846">
    <property type="entry name" value="T2SS/T3SS_dom"/>
</dbReference>
<keyword evidence="3" id="KW-0472">Membrane</keyword>
<dbReference type="InterPro" id="IPR001775">
    <property type="entry name" value="GspD/PilQ"/>
</dbReference>
<dbReference type="InterPro" id="IPR005644">
    <property type="entry name" value="NolW-like"/>
</dbReference>
<feature type="domain" description="Type II/III secretion system secretin-like" evidence="6">
    <location>
        <begin position="289"/>
        <end position="443"/>
    </location>
</feature>
<protein>
    <submittedName>
        <fullName evidence="8">Uncharacterized protein</fullName>
    </submittedName>
</protein>
<proteinExistence type="inferred from homology"/>
<keyword evidence="2" id="KW-0732">Signal</keyword>
<evidence type="ECO:0000256" key="5">
    <source>
        <dbReference type="RuleBase" id="RU004004"/>
    </source>
</evidence>
<dbReference type="Gene3D" id="3.30.1370.130">
    <property type="match status" value="1"/>
</dbReference>
<dbReference type="InterPro" id="IPR050810">
    <property type="entry name" value="Bact_Secretion_Sys_Channel"/>
</dbReference>
<dbReference type="PANTHER" id="PTHR30332">
    <property type="entry name" value="PROBABLE GENERAL SECRETION PATHWAY PROTEIN D"/>
    <property type="match status" value="1"/>
</dbReference>
<dbReference type="GO" id="GO:0009306">
    <property type="term" value="P:protein secretion"/>
    <property type="evidence" value="ECO:0007669"/>
    <property type="project" value="InterPro"/>
</dbReference>
<dbReference type="GO" id="GO:0009279">
    <property type="term" value="C:cell outer membrane"/>
    <property type="evidence" value="ECO:0007669"/>
    <property type="project" value="UniProtKB-SubCell"/>
</dbReference>
<dbReference type="InterPro" id="IPR038591">
    <property type="entry name" value="NolW-like_sf"/>
</dbReference>
<evidence type="ECO:0000256" key="3">
    <source>
        <dbReference type="ARBA" id="ARBA00023136"/>
    </source>
</evidence>
<dbReference type="GO" id="GO:0015627">
    <property type="term" value="C:type II protein secretion system complex"/>
    <property type="evidence" value="ECO:0007669"/>
    <property type="project" value="TreeGrafter"/>
</dbReference>
<reference evidence="8 9" key="1">
    <citation type="journal article" date="2016" name="Nat. Commun.">
        <title>Thousands of microbial genomes shed light on interconnected biogeochemical processes in an aquifer system.</title>
        <authorList>
            <person name="Anantharaman K."/>
            <person name="Brown C.T."/>
            <person name="Hug L.A."/>
            <person name="Sharon I."/>
            <person name="Castelle C.J."/>
            <person name="Probst A.J."/>
            <person name="Thomas B.C."/>
            <person name="Singh A."/>
            <person name="Wilkins M.J."/>
            <person name="Karaoz U."/>
            <person name="Brodie E.L."/>
            <person name="Williams K.H."/>
            <person name="Hubbard S.S."/>
            <person name="Banfield J.F."/>
        </authorList>
    </citation>
    <scope>NUCLEOTIDE SEQUENCE [LARGE SCALE GENOMIC DNA]</scope>
</reference>
<accession>A0A1F7WMD0</accession>
<dbReference type="Gene3D" id="3.30.1370.120">
    <property type="match status" value="1"/>
</dbReference>
<gene>
    <name evidence="8" type="ORF">A2008_06985</name>
</gene>
<name>A0A1F7WMD0_9BACT</name>
<evidence type="ECO:0000259" key="7">
    <source>
        <dbReference type="Pfam" id="PF03958"/>
    </source>
</evidence>
<dbReference type="Pfam" id="PF03958">
    <property type="entry name" value="Secretin_N"/>
    <property type="match status" value="1"/>
</dbReference>
<evidence type="ECO:0000313" key="9">
    <source>
        <dbReference type="Proteomes" id="UP000178735"/>
    </source>
</evidence>
<dbReference type="EMBL" id="MGFH01000152">
    <property type="protein sequence ID" value="OGM03980.1"/>
    <property type="molecule type" value="Genomic_DNA"/>
</dbReference>
<evidence type="ECO:0000256" key="2">
    <source>
        <dbReference type="ARBA" id="ARBA00022729"/>
    </source>
</evidence>
<dbReference type="AlphaFoldDB" id="A0A1F7WMD0"/>
<comment type="similarity">
    <text evidence="4">Belongs to the bacterial secretin family.</text>
</comment>
<evidence type="ECO:0000313" key="8">
    <source>
        <dbReference type="EMBL" id="OGM03980.1"/>
    </source>
</evidence>
<dbReference type="PANTHER" id="PTHR30332:SF24">
    <property type="entry name" value="SECRETIN GSPD-RELATED"/>
    <property type="match status" value="1"/>
</dbReference>
<dbReference type="Pfam" id="PF00263">
    <property type="entry name" value="Secretin"/>
    <property type="match status" value="1"/>
</dbReference>
<comment type="subcellular location">
    <subcellularLocation>
        <location evidence="5">Cell outer membrane</location>
    </subcellularLocation>
    <subcellularLocation>
        <location evidence="1">Membrane</location>
    </subcellularLocation>
</comment>
<evidence type="ECO:0000256" key="1">
    <source>
        <dbReference type="ARBA" id="ARBA00004370"/>
    </source>
</evidence>
<dbReference type="Proteomes" id="UP000178735">
    <property type="component" value="Unassembled WGS sequence"/>
</dbReference>
<keyword evidence="5" id="KW-0813">Transport</keyword>
<sequence length="448" mass="48352">MNHGSLSRNRFGPLSGAGLTLAIFIFTIAAGQMAFTAPLWAQSGSSNEYISMSTQGAGEDIRQVVKTIAKQASVNILCDRSVSGKVVFALKDVYYETALQLIAKTNNLAVRKEGNTFIIGQAKNLAEGFDRNTTRNYKLNFARPEDVQKTISEVYKSTTGTPLKVAVDKRINSIVVQGTKEQLDQISELVKQLDVKVHQVLIEAKIVEVSTTGQRHLGMNWGWGAGQYSEGKASSTGKIAAITEAQAKNASATSYRPDLTSLATGGNGDVFKLGDFFRGPMFFEATLNALETSGHGKTLTNPKIATLNGQKANIEVGRKIAYYTGGDQGAGEKDVGVKLVITPQINDEGWITAEIAPEVSFLEGYDQATGKLPLIGRRLASTVVRVKDGEEILIGGLINEEGTSDTSRFPVLGNIPLLKTFFSSKKNDERTQQLIILVKPSIIPESES</sequence>
<evidence type="ECO:0000256" key="4">
    <source>
        <dbReference type="RuleBase" id="RU004003"/>
    </source>
</evidence>